<dbReference type="InterPro" id="IPR004136">
    <property type="entry name" value="NMO"/>
</dbReference>
<gene>
    <name evidence="6" type="ORF">FILTAD_02445</name>
</gene>
<evidence type="ECO:0000256" key="4">
    <source>
        <dbReference type="ARBA" id="ARBA00022643"/>
    </source>
</evidence>
<evidence type="ECO:0000313" key="6">
    <source>
        <dbReference type="EMBL" id="VDC29893.1"/>
    </source>
</evidence>
<name>A0A3P5X6J9_9BACL</name>
<evidence type="ECO:0000256" key="1">
    <source>
        <dbReference type="ARBA" id="ARBA00003535"/>
    </source>
</evidence>
<dbReference type="PANTHER" id="PTHR32332">
    <property type="entry name" value="2-NITROPROPANE DIOXYGENASE"/>
    <property type="match status" value="1"/>
</dbReference>
<dbReference type="Gene3D" id="3.20.20.70">
    <property type="entry name" value="Aldolase class I"/>
    <property type="match status" value="1"/>
</dbReference>
<accession>A0A3P5X6J9</accession>
<evidence type="ECO:0000313" key="7">
    <source>
        <dbReference type="Proteomes" id="UP000270468"/>
    </source>
</evidence>
<organism evidence="6 7">
    <name type="scientific">Filibacter tadaridae</name>
    <dbReference type="NCBI Taxonomy" id="2483811"/>
    <lineage>
        <taxon>Bacteria</taxon>
        <taxon>Bacillati</taxon>
        <taxon>Bacillota</taxon>
        <taxon>Bacilli</taxon>
        <taxon>Bacillales</taxon>
        <taxon>Caryophanaceae</taxon>
        <taxon>Filibacter</taxon>
    </lineage>
</organism>
<dbReference type="AlphaFoldDB" id="A0A3P5X6J9"/>
<dbReference type="RefSeq" id="WP_124071080.1">
    <property type="nucleotide sequence ID" value="NZ_CBCRXF010000001.1"/>
</dbReference>
<dbReference type="CDD" id="cd04730">
    <property type="entry name" value="NPD_like"/>
    <property type="match status" value="1"/>
</dbReference>
<dbReference type="OrthoDB" id="9778912at2"/>
<evidence type="ECO:0000256" key="5">
    <source>
        <dbReference type="ARBA" id="ARBA00023002"/>
    </source>
</evidence>
<dbReference type="GO" id="GO:0018580">
    <property type="term" value="F:nitronate monooxygenase activity"/>
    <property type="evidence" value="ECO:0007669"/>
    <property type="project" value="InterPro"/>
</dbReference>
<keyword evidence="7" id="KW-1185">Reference proteome</keyword>
<comment type="function">
    <text evidence="1">Nitronate monooxygenase that uses molecular oxygen to catalyze the oxidative denitrification of alkyl nitronates. Acts on propionate 3-nitronate (P3N), the presumed physiological substrate. Probably functions in the detoxification of P3N, a metabolic poison produced by plants and fungi as a defense mechanism.</text>
</comment>
<reference evidence="6 7" key="1">
    <citation type="submission" date="2018-11" db="EMBL/GenBank/DDBJ databases">
        <authorList>
            <person name="Criscuolo A."/>
        </authorList>
    </citation>
    <scope>NUCLEOTIDE SEQUENCE [LARGE SCALE GENOMIC DNA]</scope>
    <source>
        <strain evidence="6">ATB-66</strain>
    </source>
</reference>
<keyword evidence="6" id="KW-0503">Monooxygenase</keyword>
<dbReference type="PANTHER" id="PTHR32332:SF20">
    <property type="entry name" value="2-NITROPROPANE DIOXYGENASE-LIKE PROTEIN"/>
    <property type="match status" value="1"/>
</dbReference>
<dbReference type="InterPro" id="IPR013785">
    <property type="entry name" value="Aldolase_TIM"/>
</dbReference>
<dbReference type="Proteomes" id="UP000270468">
    <property type="component" value="Unassembled WGS sequence"/>
</dbReference>
<keyword evidence="3" id="KW-0285">Flavoprotein</keyword>
<dbReference type="SUPFAM" id="SSF51412">
    <property type="entry name" value="Inosine monophosphate dehydrogenase (IMPDH)"/>
    <property type="match status" value="1"/>
</dbReference>
<dbReference type="Pfam" id="PF03060">
    <property type="entry name" value="NMO"/>
    <property type="match status" value="2"/>
</dbReference>
<protein>
    <recommendedName>
        <fullName evidence="2">Probable nitronate monooxygenase</fullName>
    </recommendedName>
</protein>
<evidence type="ECO:0000256" key="3">
    <source>
        <dbReference type="ARBA" id="ARBA00022630"/>
    </source>
</evidence>
<evidence type="ECO:0000256" key="2">
    <source>
        <dbReference type="ARBA" id="ARBA00013457"/>
    </source>
</evidence>
<dbReference type="EMBL" id="UXAV01000042">
    <property type="protein sequence ID" value="VDC29893.1"/>
    <property type="molecule type" value="Genomic_DNA"/>
</dbReference>
<keyword evidence="5 6" id="KW-0560">Oxidoreductase</keyword>
<proteinExistence type="predicted"/>
<keyword evidence="4" id="KW-0288">FMN</keyword>
<sequence>MEWKTKVTELLGIQYPIIQGGLAYLAYANLAAAVSEAGGLGQITAMSLNSPEALRAEIRKVKELTNKPFGVNFAIGQHGRPYAHMVEEALEENVKIMSVTGGNPAPFFEQLKQTNVKTLVLVAAKRQAQKAETLGADAVMVVGQEGGGHLGRDDVGTMVLVPQVVDAVTIPVIASGGIGDGRGWMAAHSLGAEGIEMGTRFIATKECIHASKAYKDALLTSSETDTTVIKRTLGSPARALTGTWTEKILGLEAENANYEQLKAYISGEANQRYIHDGELDNGYGWAGQVAGMIDDVPTVAELFERMVEEAEGIRCRWS</sequence>